<keyword evidence="3" id="KW-0274">FAD</keyword>
<evidence type="ECO:0000256" key="1">
    <source>
        <dbReference type="ARBA" id="ARBA00001974"/>
    </source>
</evidence>
<dbReference type="NCBIfam" id="TIGR00275">
    <property type="entry name" value="aminoacetone oxidase family FAD-binding enzyme"/>
    <property type="match status" value="1"/>
</dbReference>
<name>A0A6G0XBF0_9STRA</name>
<dbReference type="PANTHER" id="PTHR42887:SF2">
    <property type="entry name" value="OS12G0638800 PROTEIN"/>
    <property type="match status" value="1"/>
</dbReference>
<evidence type="ECO:0000256" key="2">
    <source>
        <dbReference type="ARBA" id="ARBA00022630"/>
    </source>
</evidence>
<dbReference type="InterPro" id="IPR004792">
    <property type="entry name" value="BaiN-like"/>
</dbReference>
<dbReference type="InterPro" id="IPR055178">
    <property type="entry name" value="RsdA/BaiN/AoA(So)-like_dom"/>
</dbReference>
<sequence length="431" mass="46789">MAAARVVDVVVVGGGPAGVFCAQAIKNILPPSRKAHVVVLEAQKELLKKVKISGGGRCNVTHARGKFSLQELVQQYPRGNKSLLNQLSCFGVDESHAWFENRGVQLKTEADGRVFPASNTSATIVQTLLDAARDVDIQARTRVTSMRPTDDGAFEIAAWHKPSSEERIWRASCVVVAAGSTVSMWSLVQSAFDIEIEPPVPSLFTFEIAGDPRLDGIAGISVDPAAVSLPTVPKLAPVVGPVLITHTGLSGPAVLRQSAFAAIAMHAANYKVPVHIDWTGGQFRHNQVVQLLKQQRQSHPQRTVRSHCPLVTNDGRPILPQRLWSRLALESDLQWSNVSNEWVQSVARQVVQSAFETTGKATFKDEFVTAGGVRLNQLTKHLEAKRVPRLFFAGEFLNVDGVTGGFNFTGCWSSASMVAERIASVLSIEPR</sequence>
<dbReference type="SUPFAM" id="SSF160996">
    <property type="entry name" value="HI0933 insert domain-like"/>
    <property type="match status" value="1"/>
</dbReference>
<keyword evidence="2" id="KW-0285">Flavoprotein</keyword>
<dbReference type="Proteomes" id="UP000481153">
    <property type="component" value="Unassembled WGS sequence"/>
</dbReference>
<protein>
    <recommendedName>
        <fullName evidence="8">FAD/NAD(P)-binding domain-containing protein</fullName>
    </recommendedName>
</protein>
<dbReference type="InterPro" id="IPR057661">
    <property type="entry name" value="RsdA/BaiN/AoA(So)_Rossmann"/>
</dbReference>
<dbReference type="Gene3D" id="3.50.50.60">
    <property type="entry name" value="FAD/NAD(P)-binding domain"/>
    <property type="match status" value="1"/>
</dbReference>
<dbReference type="Gene3D" id="2.40.30.10">
    <property type="entry name" value="Translation factors"/>
    <property type="match status" value="1"/>
</dbReference>
<comment type="caution">
    <text evidence="6">The sequence shown here is derived from an EMBL/GenBank/DDBJ whole genome shotgun (WGS) entry which is preliminary data.</text>
</comment>
<evidence type="ECO:0000313" key="6">
    <source>
        <dbReference type="EMBL" id="KAF0737441.1"/>
    </source>
</evidence>
<gene>
    <name evidence="6" type="ORF">Ae201684_006603</name>
</gene>
<proteinExistence type="predicted"/>
<comment type="cofactor">
    <cofactor evidence="1">
        <name>FAD</name>
        <dbReference type="ChEBI" id="CHEBI:57692"/>
    </cofactor>
</comment>
<dbReference type="AlphaFoldDB" id="A0A6G0XBF0"/>
<evidence type="ECO:0000259" key="5">
    <source>
        <dbReference type="Pfam" id="PF22780"/>
    </source>
</evidence>
<evidence type="ECO:0008006" key="8">
    <source>
        <dbReference type="Google" id="ProtNLM"/>
    </source>
</evidence>
<feature type="domain" description="RsdA/BaiN/AoA(So)-like insert" evidence="5">
    <location>
        <begin position="200"/>
        <end position="368"/>
    </location>
</feature>
<dbReference type="EMBL" id="VJMJ01000084">
    <property type="protein sequence ID" value="KAF0737441.1"/>
    <property type="molecule type" value="Genomic_DNA"/>
</dbReference>
<dbReference type="Pfam" id="PF22780">
    <property type="entry name" value="HI0933_like_1st"/>
    <property type="match status" value="1"/>
</dbReference>
<dbReference type="InterPro" id="IPR023166">
    <property type="entry name" value="BaiN-like_dom_sf"/>
</dbReference>
<evidence type="ECO:0000256" key="3">
    <source>
        <dbReference type="ARBA" id="ARBA00022827"/>
    </source>
</evidence>
<dbReference type="PANTHER" id="PTHR42887">
    <property type="entry name" value="OS12G0638800 PROTEIN"/>
    <property type="match status" value="1"/>
</dbReference>
<evidence type="ECO:0000313" key="7">
    <source>
        <dbReference type="Proteomes" id="UP000481153"/>
    </source>
</evidence>
<feature type="domain" description="RsdA/BaiN/AoA(So)-like Rossmann fold-like" evidence="4">
    <location>
        <begin position="8"/>
        <end position="419"/>
    </location>
</feature>
<dbReference type="VEuPathDB" id="FungiDB:AeMF1_015757"/>
<organism evidence="6 7">
    <name type="scientific">Aphanomyces euteiches</name>
    <dbReference type="NCBI Taxonomy" id="100861"/>
    <lineage>
        <taxon>Eukaryota</taxon>
        <taxon>Sar</taxon>
        <taxon>Stramenopiles</taxon>
        <taxon>Oomycota</taxon>
        <taxon>Saprolegniomycetes</taxon>
        <taxon>Saprolegniales</taxon>
        <taxon>Verrucalvaceae</taxon>
        <taxon>Aphanomyces</taxon>
    </lineage>
</organism>
<evidence type="ECO:0000259" key="4">
    <source>
        <dbReference type="Pfam" id="PF03486"/>
    </source>
</evidence>
<reference evidence="6 7" key="1">
    <citation type="submission" date="2019-07" db="EMBL/GenBank/DDBJ databases">
        <title>Genomics analysis of Aphanomyces spp. identifies a new class of oomycete effector associated with host adaptation.</title>
        <authorList>
            <person name="Gaulin E."/>
        </authorList>
    </citation>
    <scope>NUCLEOTIDE SEQUENCE [LARGE SCALE GENOMIC DNA]</scope>
    <source>
        <strain evidence="6 7">ATCC 201684</strain>
    </source>
</reference>
<keyword evidence="7" id="KW-1185">Reference proteome</keyword>
<dbReference type="Pfam" id="PF03486">
    <property type="entry name" value="HI0933_like"/>
    <property type="match status" value="1"/>
</dbReference>
<dbReference type="Gene3D" id="1.10.8.260">
    <property type="entry name" value="HI0933 insert domain-like"/>
    <property type="match status" value="1"/>
</dbReference>
<accession>A0A6G0XBF0</accession>
<dbReference type="SUPFAM" id="SSF51905">
    <property type="entry name" value="FAD/NAD(P)-binding domain"/>
    <property type="match status" value="1"/>
</dbReference>
<dbReference type="InterPro" id="IPR036188">
    <property type="entry name" value="FAD/NAD-bd_sf"/>
</dbReference>